<dbReference type="Pfam" id="PF18920">
    <property type="entry name" value="DUF5671"/>
    <property type="match status" value="1"/>
</dbReference>
<feature type="transmembrane region" description="Helical" evidence="1">
    <location>
        <begin position="100"/>
        <end position="121"/>
    </location>
</feature>
<accession>A0A1F6V6T5</accession>
<comment type="caution">
    <text evidence="3">The sequence shown here is derived from an EMBL/GenBank/DDBJ whole genome shotgun (WGS) entry which is preliminary data.</text>
</comment>
<dbReference type="EMBL" id="MFTP01000022">
    <property type="protein sequence ID" value="OGI65174.1"/>
    <property type="molecule type" value="Genomic_DNA"/>
</dbReference>
<keyword evidence="1" id="KW-0472">Membrane</keyword>
<organism evidence="3 4">
    <name type="scientific">Candidatus Nomurabacteria bacterium RIFCSPHIGHO2_01_FULL_40_24b</name>
    <dbReference type="NCBI Taxonomy" id="1801739"/>
    <lineage>
        <taxon>Bacteria</taxon>
        <taxon>Candidatus Nomuraibacteriota</taxon>
    </lineage>
</organism>
<feature type="transmembrane region" description="Helical" evidence="1">
    <location>
        <begin position="55"/>
        <end position="80"/>
    </location>
</feature>
<reference evidence="3 4" key="1">
    <citation type="journal article" date="2016" name="Nat. Commun.">
        <title>Thousands of microbial genomes shed light on interconnected biogeochemical processes in an aquifer system.</title>
        <authorList>
            <person name="Anantharaman K."/>
            <person name="Brown C.T."/>
            <person name="Hug L.A."/>
            <person name="Sharon I."/>
            <person name="Castelle C.J."/>
            <person name="Probst A.J."/>
            <person name="Thomas B.C."/>
            <person name="Singh A."/>
            <person name="Wilkins M.J."/>
            <person name="Karaoz U."/>
            <person name="Brodie E.L."/>
            <person name="Williams K.H."/>
            <person name="Hubbard S.S."/>
            <person name="Banfield J.F."/>
        </authorList>
    </citation>
    <scope>NUCLEOTIDE SEQUENCE [LARGE SCALE GENOMIC DNA]</scope>
</reference>
<feature type="transmembrane region" description="Helical" evidence="1">
    <location>
        <begin position="170"/>
        <end position="193"/>
    </location>
</feature>
<feature type="transmembrane region" description="Helical" evidence="1">
    <location>
        <begin position="205"/>
        <end position="226"/>
    </location>
</feature>
<feature type="transmembrane region" description="Helical" evidence="1">
    <location>
        <begin position="142"/>
        <end position="164"/>
    </location>
</feature>
<dbReference type="Proteomes" id="UP000177370">
    <property type="component" value="Unassembled WGS sequence"/>
</dbReference>
<keyword evidence="1" id="KW-1133">Transmembrane helix</keyword>
<dbReference type="AlphaFoldDB" id="A0A1F6V6T5"/>
<proteinExistence type="predicted"/>
<gene>
    <name evidence="3" type="ORF">A2647_04475</name>
</gene>
<keyword evidence="1" id="KW-0812">Transmembrane</keyword>
<dbReference type="InterPro" id="IPR043728">
    <property type="entry name" value="DUF5671"/>
</dbReference>
<feature type="transmembrane region" description="Helical" evidence="1">
    <location>
        <begin position="6"/>
        <end position="32"/>
    </location>
</feature>
<evidence type="ECO:0000313" key="3">
    <source>
        <dbReference type="EMBL" id="OGI65174.1"/>
    </source>
</evidence>
<sequence>MFNFDYFPYILYSLVSPVIFIIIVVGIVVFFINRNRSINNMDPNQIKPKASAKDFFLNLGAFTALYTLVGSLLSLLFNVINTAYPQITNGYNYSGGSQSISWPVAILVVLFPIFVLLMWFLEREYRVEPERQSSFTHRGFTYITLFVAGLAIAGDLITVIYFFIDGQELTTGFLLKVLVLLVVASGIFIYFISDLRNKLTSKSRKIWRIISGLLILASIIWGFSVLGSPRTQRLYKYDEQKVNDLSNINNQIINYYTNKGILPNTLEEMAKGNYYIAQVDPQTEKPYEYEKISNTEYNLCAEFNKASDDKNTSDPYRGLYSYNSFSWTHPADEYCFKQTVNPNPYNPNIYPKPVPMY</sequence>
<feature type="domain" description="DUF5671" evidence="2">
    <location>
        <begin position="55"/>
        <end position="185"/>
    </location>
</feature>
<evidence type="ECO:0000259" key="2">
    <source>
        <dbReference type="Pfam" id="PF18920"/>
    </source>
</evidence>
<name>A0A1F6V6T5_9BACT</name>
<evidence type="ECO:0000313" key="4">
    <source>
        <dbReference type="Proteomes" id="UP000177370"/>
    </source>
</evidence>
<evidence type="ECO:0000256" key="1">
    <source>
        <dbReference type="SAM" id="Phobius"/>
    </source>
</evidence>
<protein>
    <recommendedName>
        <fullName evidence="2">DUF5671 domain-containing protein</fullName>
    </recommendedName>
</protein>